<comment type="caution">
    <text evidence="1">The sequence shown here is derived from an EMBL/GenBank/DDBJ whole genome shotgun (WGS) entry which is preliminary data.</text>
</comment>
<organism evidence="1 2">
    <name type="scientific">Mycena albidolilacea</name>
    <dbReference type="NCBI Taxonomy" id="1033008"/>
    <lineage>
        <taxon>Eukaryota</taxon>
        <taxon>Fungi</taxon>
        <taxon>Dikarya</taxon>
        <taxon>Basidiomycota</taxon>
        <taxon>Agaricomycotina</taxon>
        <taxon>Agaricomycetes</taxon>
        <taxon>Agaricomycetidae</taxon>
        <taxon>Agaricales</taxon>
        <taxon>Marasmiineae</taxon>
        <taxon>Mycenaceae</taxon>
        <taxon>Mycena</taxon>
    </lineage>
</organism>
<gene>
    <name evidence="1" type="ORF">DFH08DRAFT_808488</name>
</gene>
<reference evidence="1" key="1">
    <citation type="submission" date="2023-03" db="EMBL/GenBank/DDBJ databases">
        <title>Massive genome expansion in bonnet fungi (Mycena s.s.) driven by repeated elements and novel gene families across ecological guilds.</title>
        <authorList>
            <consortium name="Lawrence Berkeley National Laboratory"/>
            <person name="Harder C.B."/>
            <person name="Miyauchi S."/>
            <person name="Viragh M."/>
            <person name="Kuo A."/>
            <person name="Thoen E."/>
            <person name="Andreopoulos B."/>
            <person name="Lu D."/>
            <person name="Skrede I."/>
            <person name="Drula E."/>
            <person name="Henrissat B."/>
            <person name="Morin E."/>
            <person name="Kohler A."/>
            <person name="Barry K."/>
            <person name="LaButti K."/>
            <person name="Morin E."/>
            <person name="Salamov A."/>
            <person name="Lipzen A."/>
            <person name="Mereny Z."/>
            <person name="Hegedus B."/>
            <person name="Baldrian P."/>
            <person name="Stursova M."/>
            <person name="Weitz H."/>
            <person name="Taylor A."/>
            <person name="Grigoriev I.V."/>
            <person name="Nagy L.G."/>
            <person name="Martin F."/>
            <person name="Kauserud H."/>
        </authorList>
    </citation>
    <scope>NUCLEOTIDE SEQUENCE</scope>
    <source>
        <strain evidence="1">CBHHK002</strain>
    </source>
</reference>
<dbReference type="AlphaFoldDB" id="A0AAD7A1J4"/>
<keyword evidence="2" id="KW-1185">Reference proteome</keyword>
<sequence>MTPTIPTLAGATVTKNSAGGWRRWWTVVGRLVDRAARSTKRDVRFLFRQAKTPSKTFVARQTVGLVFKRRSLSAGENCFEDVCSPPDCWVGSRNAEPWILVSFLRLRFLRGGHFRQAKTASKTFAVRQTVGLIDKKRLRSDIQPFQLLRDSLLSPVHRGFLDNLSVGSNSS</sequence>
<evidence type="ECO:0000313" key="1">
    <source>
        <dbReference type="EMBL" id="KAJ7347705.1"/>
    </source>
</evidence>
<evidence type="ECO:0000313" key="2">
    <source>
        <dbReference type="Proteomes" id="UP001218218"/>
    </source>
</evidence>
<protein>
    <submittedName>
        <fullName evidence="1">Uncharacterized protein</fullName>
    </submittedName>
</protein>
<dbReference type="Proteomes" id="UP001218218">
    <property type="component" value="Unassembled WGS sequence"/>
</dbReference>
<accession>A0AAD7A1J4</accession>
<dbReference type="EMBL" id="JARIHO010000018">
    <property type="protein sequence ID" value="KAJ7347705.1"/>
    <property type="molecule type" value="Genomic_DNA"/>
</dbReference>
<proteinExistence type="predicted"/>
<name>A0AAD7A1J4_9AGAR</name>